<feature type="region of interest" description="Disordered" evidence="1">
    <location>
        <begin position="25"/>
        <end position="62"/>
    </location>
</feature>
<feature type="compositionally biased region" description="Basic and acidic residues" evidence="1">
    <location>
        <begin position="48"/>
        <end position="62"/>
    </location>
</feature>
<evidence type="ECO:0000313" key="3">
    <source>
        <dbReference type="EMBL" id="GAA3820073.1"/>
    </source>
</evidence>
<keyword evidence="2" id="KW-0732">Signal</keyword>
<gene>
    <name evidence="3" type="ORF">GCM10022226_45590</name>
</gene>
<feature type="region of interest" description="Disordered" evidence="1">
    <location>
        <begin position="124"/>
        <end position="174"/>
    </location>
</feature>
<feature type="signal peptide" evidence="2">
    <location>
        <begin position="1"/>
        <end position="25"/>
    </location>
</feature>
<protein>
    <submittedName>
        <fullName evidence="3">Uncharacterized protein</fullName>
    </submittedName>
</protein>
<sequence length="174" mass="18255">MDRRKAVVVAAVIAVLGLSGSGAVAASAGQHPPAAQCDPGTEGSRAADPADKKAEGNAKDESIGIEKLARALAAELGISVDQATSALQELFAHADGRGGLRPESPSFRAVAERLGITPEQLREALSRVKQSLDPDEQRKDQEKQRKDQDKQPKDQDKQDVQPPEDTTSPGAGTS</sequence>
<comment type="caution">
    <text evidence="3">The sequence shown here is derived from an EMBL/GenBank/DDBJ whole genome shotgun (WGS) entry which is preliminary data.</text>
</comment>
<reference evidence="4" key="1">
    <citation type="journal article" date="2019" name="Int. J. Syst. Evol. Microbiol.">
        <title>The Global Catalogue of Microorganisms (GCM) 10K type strain sequencing project: providing services to taxonomists for standard genome sequencing and annotation.</title>
        <authorList>
            <consortium name="The Broad Institute Genomics Platform"/>
            <consortium name="The Broad Institute Genome Sequencing Center for Infectious Disease"/>
            <person name="Wu L."/>
            <person name="Ma J."/>
        </authorList>
    </citation>
    <scope>NUCLEOTIDE SEQUENCE [LARGE SCALE GENOMIC DNA]</scope>
    <source>
        <strain evidence="4">JCM 16908</strain>
    </source>
</reference>
<dbReference type="EMBL" id="BAAAZR010000012">
    <property type="protein sequence ID" value="GAA3820073.1"/>
    <property type="molecule type" value="Genomic_DNA"/>
</dbReference>
<dbReference type="Proteomes" id="UP001500888">
    <property type="component" value="Unassembled WGS sequence"/>
</dbReference>
<proteinExistence type="predicted"/>
<feature type="compositionally biased region" description="Basic and acidic residues" evidence="1">
    <location>
        <begin position="124"/>
        <end position="159"/>
    </location>
</feature>
<name>A0ABP7IJK6_9ACTN</name>
<evidence type="ECO:0000256" key="1">
    <source>
        <dbReference type="SAM" id="MobiDB-lite"/>
    </source>
</evidence>
<dbReference type="RefSeq" id="WP_344943637.1">
    <property type="nucleotide sequence ID" value="NZ_BAAAZR010000012.1"/>
</dbReference>
<feature type="chain" id="PRO_5046338538" evidence="2">
    <location>
        <begin position="26"/>
        <end position="174"/>
    </location>
</feature>
<organism evidence="3 4">
    <name type="scientific">Sphaerisporangium flaviroseum</name>
    <dbReference type="NCBI Taxonomy" id="509199"/>
    <lineage>
        <taxon>Bacteria</taxon>
        <taxon>Bacillati</taxon>
        <taxon>Actinomycetota</taxon>
        <taxon>Actinomycetes</taxon>
        <taxon>Streptosporangiales</taxon>
        <taxon>Streptosporangiaceae</taxon>
        <taxon>Sphaerisporangium</taxon>
    </lineage>
</organism>
<evidence type="ECO:0000313" key="4">
    <source>
        <dbReference type="Proteomes" id="UP001500888"/>
    </source>
</evidence>
<accession>A0ABP7IJK6</accession>
<evidence type="ECO:0000256" key="2">
    <source>
        <dbReference type="SAM" id="SignalP"/>
    </source>
</evidence>
<keyword evidence="4" id="KW-1185">Reference proteome</keyword>